<feature type="transmembrane region" description="Helical" evidence="6">
    <location>
        <begin position="96"/>
        <end position="117"/>
    </location>
</feature>
<dbReference type="InterPro" id="IPR005829">
    <property type="entry name" value="Sugar_transporter_CS"/>
</dbReference>
<dbReference type="InterPro" id="IPR011701">
    <property type="entry name" value="MFS"/>
</dbReference>
<keyword evidence="2" id="KW-0813">Transport</keyword>
<dbReference type="PANTHER" id="PTHR42718">
    <property type="entry name" value="MAJOR FACILITATOR SUPERFAMILY MULTIDRUG TRANSPORTER MFSC"/>
    <property type="match status" value="1"/>
</dbReference>
<evidence type="ECO:0000256" key="2">
    <source>
        <dbReference type="ARBA" id="ARBA00022448"/>
    </source>
</evidence>
<evidence type="ECO:0000256" key="5">
    <source>
        <dbReference type="ARBA" id="ARBA00023136"/>
    </source>
</evidence>
<proteinExistence type="predicted"/>
<dbReference type="Pfam" id="PF07690">
    <property type="entry name" value="MFS_1"/>
    <property type="match status" value="1"/>
</dbReference>
<reference evidence="8" key="1">
    <citation type="submission" date="2021-02" db="EMBL/GenBank/DDBJ databases">
        <title>Thiocyanate and organic carbon inputs drive convergent selection for specific autotrophic Afipia and Thiobacillus strains within complex microbiomes.</title>
        <authorList>
            <person name="Huddy R.J."/>
            <person name="Sachdeva R."/>
            <person name="Kadzinga F."/>
            <person name="Kantor R.S."/>
            <person name="Harrison S.T.L."/>
            <person name="Banfield J.F."/>
        </authorList>
    </citation>
    <scope>NUCLEOTIDE SEQUENCE</scope>
    <source>
        <strain evidence="8">SCN18_10_11_15_R4_P_38_20</strain>
    </source>
</reference>
<evidence type="ECO:0000259" key="7">
    <source>
        <dbReference type="PROSITE" id="PS50850"/>
    </source>
</evidence>
<dbReference type="PROSITE" id="PS50850">
    <property type="entry name" value="MFS"/>
    <property type="match status" value="1"/>
</dbReference>
<name>A0A8J7TTQ0_9PROT</name>
<organism evidence="8 9">
    <name type="scientific">Candidatus Paracaedimonas acanthamoebae</name>
    <dbReference type="NCBI Taxonomy" id="244581"/>
    <lineage>
        <taxon>Bacteria</taxon>
        <taxon>Pseudomonadati</taxon>
        <taxon>Pseudomonadota</taxon>
        <taxon>Alphaproteobacteria</taxon>
        <taxon>Holosporales</taxon>
        <taxon>Caedimonadaceae</taxon>
        <taxon>Candidatus Paracaedimonas</taxon>
    </lineage>
</organism>
<dbReference type="Proteomes" id="UP000664414">
    <property type="component" value="Unassembled WGS sequence"/>
</dbReference>
<evidence type="ECO:0000256" key="6">
    <source>
        <dbReference type="SAM" id="Phobius"/>
    </source>
</evidence>
<evidence type="ECO:0000256" key="4">
    <source>
        <dbReference type="ARBA" id="ARBA00022989"/>
    </source>
</evidence>
<gene>
    <name evidence="8" type="ORF">J0H12_04295</name>
</gene>
<evidence type="ECO:0000256" key="3">
    <source>
        <dbReference type="ARBA" id="ARBA00022692"/>
    </source>
</evidence>
<dbReference type="EMBL" id="JAFKGL010000017">
    <property type="protein sequence ID" value="MBN9413125.1"/>
    <property type="molecule type" value="Genomic_DNA"/>
</dbReference>
<comment type="caution">
    <text evidence="8">The sequence shown here is derived from an EMBL/GenBank/DDBJ whole genome shotgun (WGS) entry which is preliminary data.</text>
</comment>
<dbReference type="Gene3D" id="1.20.1720.10">
    <property type="entry name" value="Multidrug resistance protein D"/>
    <property type="match status" value="1"/>
</dbReference>
<sequence length="145" mass="15076">MLLTIGMLVFLLNIDYTAVNLALLPISTVINWDLNSLQWLLSGYVLTWGAVVVPAGRLADLYGRRNVLIAGLSIFMLGSILTGAFTHINLLIGGRVLQGVGAAIFTAPGMSLIFTSAPPSQQGLAMGIISSLAGFGLATGPTFAG</sequence>
<protein>
    <submittedName>
        <fullName evidence="8">MFS transporter</fullName>
    </submittedName>
</protein>
<feature type="transmembrane region" description="Helical" evidence="6">
    <location>
        <begin position="36"/>
        <end position="55"/>
    </location>
</feature>
<dbReference type="PANTHER" id="PTHR42718:SF9">
    <property type="entry name" value="MAJOR FACILITATOR SUPERFAMILY MULTIDRUG TRANSPORTER MFSC"/>
    <property type="match status" value="1"/>
</dbReference>
<dbReference type="PROSITE" id="PS00216">
    <property type="entry name" value="SUGAR_TRANSPORT_1"/>
    <property type="match status" value="1"/>
</dbReference>
<feature type="transmembrane region" description="Helical" evidence="6">
    <location>
        <begin position="124"/>
        <end position="144"/>
    </location>
</feature>
<evidence type="ECO:0000256" key="1">
    <source>
        <dbReference type="ARBA" id="ARBA00004141"/>
    </source>
</evidence>
<comment type="subcellular location">
    <subcellularLocation>
        <location evidence="1">Membrane</location>
        <topology evidence="1">Multi-pass membrane protein</topology>
    </subcellularLocation>
</comment>
<feature type="domain" description="Major facilitator superfamily (MFS) profile" evidence="7">
    <location>
        <begin position="1"/>
        <end position="145"/>
    </location>
</feature>
<dbReference type="GO" id="GO:0016020">
    <property type="term" value="C:membrane"/>
    <property type="evidence" value="ECO:0007669"/>
    <property type="project" value="UniProtKB-SubCell"/>
</dbReference>
<keyword evidence="4 6" id="KW-1133">Transmembrane helix</keyword>
<dbReference type="AlphaFoldDB" id="A0A8J7TTQ0"/>
<dbReference type="InterPro" id="IPR020846">
    <property type="entry name" value="MFS_dom"/>
</dbReference>
<feature type="transmembrane region" description="Helical" evidence="6">
    <location>
        <begin position="67"/>
        <end position="90"/>
    </location>
</feature>
<keyword evidence="3 6" id="KW-0812">Transmembrane</keyword>
<accession>A0A8J7TTQ0</accession>
<dbReference type="InterPro" id="IPR036259">
    <property type="entry name" value="MFS_trans_sf"/>
</dbReference>
<dbReference type="GO" id="GO:0022857">
    <property type="term" value="F:transmembrane transporter activity"/>
    <property type="evidence" value="ECO:0007669"/>
    <property type="project" value="InterPro"/>
</dbReference>
<evidence type="ECO:0000313" key="9">
    <source>
        <dbReference type="Proteomes" id="UP000664414"/>
    </source>
</evidence>
<evidence type="ECO:0000313" key="8">
    <source>
        <dbReference type="EMBL" id="MBN9413125.1"/>
    </source>
</evidence>
<dbReference type="SUPFAM" id="SSF103473">
    <property type="entry name" value="MFS general substrate transporter"/>
    <property type="match status" value="1"/>
</dbReference>
<keyword evidence="5 6" id="KW-0472">Membrane</keyword>